<gene>
    <name evidence="2" type="ORF">S12H4_15647</name>
</gene>
<dbReference type="EMBL" id="BARW01007532">
    <property type="protein sequence ID" value="GAI87868.1"/>
    <property type="molecule type" value="Genomic_DNA"/>
</dbReference>
<dbReference type="GO" id="GO:0051536">
    <property type="term" value="F:iron-sulfur cluster binding"/>
    <property type="evidence" value="ECO:0007669"/>
    <property type="project" value="InterPro"/>
</dbReference>
<dbReference type="InterPro" id="IPR001203">
    <property type="entry name" value="OxRdtase_Ald_Fedxn_C"/>
</dbReference>
<accession>X1S4N3</accession>
<dbReference type="GO" id="GO:0016625">
    <property type="term" value="F:oxidoreductase activity, acting on the aldehyde or oxo group of donors, iron-sulfur protein as acceptor"/>
    <property type="evidence" value="ECO:0007669"/>
    <property type="project" value="InterPro"/>
</dbReference>
<proteinExistence type="predicted"/>
<dbReference type="PANTHER" id="PTHR30038:SF0">
    <property type="entry name" value="TUNGSTEN-CONTAINING ALDEHYDE FERREDOXIN OXIDOREDUCTASE"/>
    <property type="match status" value="1"/>
</dbReference>
<dbReference type="InterPro" id="IPR036021">
    <property type="entry name" value="Tungsten_al_ferr_oxy-like_C"/>
</dbReference>
<dbReference type="PANTHER" id="PTHR30038">
    <property type="entry name" value="ALDEHYDE FERREDOXIN OXIDOREDUCTASE"/>
    <property type="match status" value="1"/>
</dbReference>
<protein>
    <recommendedName>
        <fullName evidence="1">Aldehyde ferredoxin oxidoreductase C-terminal domain-containing protein</fullName>
    </recommendedName>
</protein>
<feature type="domain" description="Aldehyde ferredoxin oxidoreductase C-terminal" evidence="1">
    <location>
        <begin position="3"/>
        <end position="308"/>
    </location>
</feature>
<dbReference type="Pfam" id="PF01314">
    <property type="entry name" value="AFOR_C"/>
    <property type="match status" value="1"/>
</dbReference>
<name>X1S4N3_9ZZZZ</name>
<dbReference type="InterPro" id="IPR013985">
    <property type="entry name" value="Ald_Fedxn_OxRdtase_dom3"/>
</dbReference>
<dbReference type="Gene3D" id="1.10.599.10">
    <property type="entry name" value="Aldehyde Ferredoxin Oxidoreductase Protein, subunit A, domain 3"/>
    <property type="match status" value="1"/>
</dbReference>
<reference evidence="2" key="1">
    <citation type="journal article" date="2014" name="Front. Microbiol.">
        <title>High frequency of phylogenetically diverse reductive dehalogenase-homologous genes in deep subseafloor sedimentary metagenomes.</title>
        <authorList>
            <person name="Kawai M."/>
            <person name="Futagami T."/>
            <person name="Toyoda A."/>
            <person name="Takaki Y."/>
            <person name="Nishi S."/>
            <person name="Hori S."/>
            <person name="Arai W."/>
            <person name="Tsubouchi T."/>
            <person name="Morono Y."/>
            <person name="Uchiyama I."/>
            <person name="Ito T."/>
            <person name="Fujiyama A."/>
            <person name="Inagaki F."/>
            <person name="Takami H."/>
        </authorList>
    </citation>
    <scope>NUCLEOTIDE SEQUENCE</scope>
    <source>
        <strain evidence="2">Expedition CK06-06</strain>
    </source>
</reference>
<evidence type="ECO:0000313" key="2">
    <source>
        <dbReference type="EMBL" id="GAI87868.1"/>
    </source>
</evidence>
<dbReference type="InterPro" id="IPR051919">
    <property type="entry name" value="W-dependent_AOR"/>
</dbReference>
<dbReference type="AlphaFoldDB" id="X1S4N3"/>
<evidence type="ECO:0000259" key="1">
    <source>
        <dbReference type="Pfam" id="PF01314"/>
    </source>
</evidence>
<sequence>MRGLGTNLDIDSPEAILKGQILCNQLGLDVDFAAATLGWAFESYQRGLLSTSDTGGLKLTWGDAEVALKLIEQICYRQALGALLAEGVKRASGTVGGGSEQWALHIKGADLNEGRMRASKAWALGITVANRGGGHLEGAPQIPQMLPQLTPEKSLALFGVADIGDITAYDNKARVVFWQEKVKMIIDCMGICYLLSQWEDLDLIGPEECARLFSTATGIDMSTGELLRIGQRIHNIEKAFNTLHASFSRKDDFPPIKYMTEPIRSGPYATQVLSENEWNRMLDEYYILEGWDPATGQQTEAGLLALGLGDAAKKLKQ</sequence>
<dbReference type="SUPFAM" id="SSF48310">
    <property type="entry name" value="Aldehyde ferredoxin oxidoreductase, C-terminal domains"/>
    <property type="match status" value="1"/>
</dbReference>
<dbReference type="GO" id="GO:0009055">
    <property type="term" value="F:electron transfer activity"/>
    <property type="evidence" value="ECO:0007669"/>
    <property type="project" value="InterPro"/>
</dbReference>
<organism evidence="2">
    <name type="scientific">marine sediment metagenome</name>
    <dbReference type="NCBI Taxonomy" id="412755"/>
    <lineage>
        <taxon>unclassified sequences</taxon>
        <taxon>metagenomes</taxon>
        <taxon>ecological metagenomes</taxon>
    </lineage>
</organism>
<comment type="caution">
    <text evidence="2">The sequence shown here is derived from an EMBL/GenBank/DDBJ whole genome shotgun (WGS) entry which is preliminary data.</text>
</comment>